<proteinExistence type="predicted"/>
<keyword evidence="2" id="KW-0812">Transmembrane</keyword>
<protein>
    <submittedName>
        <fullName evidence="3">Prepilin-type N-terminal cleavage/methylation domain-containing protein</fullName>
    </submittedName>
</protein>
<evidence type="ECO:0000313" key="4">
    <source>
        <dbReference type="Proteomes" id="UP000809137"/>
    </source>
</evidence>
<dbReference type="InterPro" id="IPR012902">
    <property type="entry name" value="N_methyl_site"/>
</dbReference>
<dbReference type="Proteomes" id="UP000809137">
    <property type="component" value="Unassembled WGS sequence"/>
</dbReference>
<evidence type="ECO:0000313" key="3">
    <source>
        <dbReference type="EMBL" id="MBM0746689.1"/>
    </source>
</evidence>
<dbReference type="InterPro" id="IPR045584">
    <property type="entry name" value="Pilin-like"/>
</dbReference>
<gene>
    <name evidence="3" type="ORF">JJB79_04550</name>
</gene>
<dbReference type="GeneID" id="84692310"/>
<comment type="subcellular location">
    <subcellularLocation>
        <location evidence="1">Membrane</location>
        <topology evidence="1">Single-pass membrane protein</topology>
    </subcellularLocation>
</comment>
<keyword evidence="2" id="KW-1133">Transmembrane helix</keyword>
<accession>A0ABS1Z2S5</accession>
<keyword evidence="4" id="KW-1185">Reference proteome</keyword>
<dbReference type="NCBIfam" id="TIGR02532">
    <property type="entry name" value="IV_pilin_GFxxxE"/>
    <property type="match status" value="1"/>
</dbReference>
<name>A0ABS1Z2S5_9GAMM</name>
<dbReference type="Pfam" id="PF07963">
    <property type="entry name" value="N_methyl"/>
    <property type="match status" value="1"/>
</dbReference>
<sequence>MNRDNHHGFTLPELLIVMLIAGVLGGGAIQGWQRWQQQQQLRESVLQLQAFLLQLRAHAGWHNRELKLWLQPGQGGCLGTGPVPPAGCTTPSRWWFTPPYAGIHLSALTGEPGFYGRRDVARAGSVEITSAAGRWRAIISARARVRLCQPEAATCG</sequence>
<dbReference type="SUPFAM" id="SSF54523">
    <property type="entry name" value="Pili subunits"/>
    <property type="match status" value="1"/>
</dbReference>
<reference evidence="3 4" key="1">
    <citation type="submission" date="2021-01" db="EMBL/GenBank/DDBJ databases">
        <title>Complete genome sequence of Pantoea eucrina OB49, a heavy metal tolerant bacterium with PGPR potential isolated from wheat in Algeria.</title>
        <authorList>
            <person name="Lekired A."/>
            <person name="Ouzari I.H."/>
        </authorList>
    </citation>
    <scope>NUCLEOTIDE SEQUENCE [LARGE SCALE GENOMIC DNA]</scope>
    <source>
        <strain evidence="3 4">OB49</strain>
    </source>
</reference>
<comment type="caution">
    <text evidence="3">The sequence shown here is derived from an EMBL/GenBank/DDBJ whole genome shotgun (WGS) entry which is preliminary data.</text>
</comment>
<evidence type="ECO:0000256" key="2">
    <source>
        <dbReference type="SAM" id="Phobius"/>
    </source>
</evidence>
<dbReference type="EMBL" id="JAFCXS010000002">
    <property type="protein sequence ID" value="MBM0746689.1"/>
    <property type="molecule type" value="Genomic_DNA"/>
</dbReference>
<dbReference type="RefSeq" id="WP_039379959.1">
    <property type="nucleotide sequence ID" value="NZ_CP083448.1"/>
</dbReference>
<feature type="transmembrane region" description="Helical" evidence="2">
    <location>
        <begin position="14"/>
        <end position="32"/>
    </location>
</feature>
<organism evidence="3 4">
    <name type="scientific">Pantoea eucrina</name>
    <dbReference type="NCBI Taxonomy" id="472693"/>
    <lineage>
        <taxon>Bacteria</taxon>
        <taxon>Pseudomonadati</taxon>
        <taxon>Pseudomonadota</taxon>
        <taxon>Gammaproteobacteria</taxon>
        <taxon>Enterobacterales</taxon>
        <taxon>Erwiniaceae</taxon>
        <taxon>Pantoea</taxon>
    </lineage>
</organism>
<evidence type="ECO:0000256" key="1">
    <source>
        <dbReference type="ARBA" id="ARBA00004167"/>
    </source>
</evidence>
<dbReference type="PROSITE" id="PS00409">
    <property type="entry name" value="PROKAR_NTER_METHYL"/>
    <property type="match status" value="1"/>
</dbReference>
<keyword evidence="2" id="KW-0472">Membrane</keyword>